<organism evidence="3 4">
    <name type="scientific">Sphingomonas gilva</name>
    <dbReference type="NCBI Taxonomy" id="2305907"/>
    <lineage>
        <taxon>Bacteria</taxon>
        <taxon>Pseudomonadati</taxon>
        <taxon>Pseudomonadota</taxon>
        <taxon>Alphaproteobacteria</taxon>
        <taxon>Sphingomonadales</taxon>
        <taxon>Sphingomonadaceae</taxon>
        <taxon>Sphingomonas</taxon>
    </lineage>
</organism>
<feature type="chain" id="PRO_5017275872" description="DUF11 domain-containing protein" evidence="2">
    <location>
        <begin position="26"/>
        <end position="325"/>
    </location>
</feature>
<evidence type="ECO:0000256" key="2">
    <source>
        <dbReference type="SAM" id="SignalP"/>
    </source>
</evidence>
<dbReference type="AlphaFoldDB" id="A0A396RZ08"/>
<dbReference type="Proteomes" id="UP000266693">
    <property type="component" value="Unassembled WGS sequence"/>
</dbReference>
<accession>A0A396RZ08</accession>
<evidence type="ECO:0000313" key="3">
    <source>
        <dbReference type="EMBL" id="RHW16335.1"/>
    </source>
</evidence>
<comment type="caution">
    <text evidence="3">The sequence shown here is derived from an EMBL/GenBank/DDBJ whole genome shotgun (WGS) entry which is preliminary data.</text>
</comment>
<name>A0A396RZ08_9SPHN</name>
<reference evidence="3 4" key="1">
    <citation type="submission" date="2018-08" db="EMBL/GenBank/DDBJ databases">
        <title>The multiple taxonomic identification of Sphingomonas gilva.</title>
        <authorList>
            <person name="Zhu D."/>
            <person name="Zheng S."/>
        </authorList>
    </citation>
    <scope>NUCLEOTIDE SEQUENCE [LARGE SCALE GENOMIC DNA]</scope>
    <source>
        <strain evidence="3 4">ZDH117</strain>
    </source>
</reference>
<keyword evidence="4" id="KW-1185">Reference proteome</keyword>
<protein>
    <recommendedName>
        <fullName evidence="5">DUF11 domain-containing protein</fullName>
    </recommendedName>
</protein>
<proteinExistence type="predicted"/>
<feature type="signal peptide" evidence="2">
    <location>
        <begin position="1"/>
        <end position="25"/>
    </location>
</feature>
<dbReference type="NCBIfam" id="TIGR01451">
    <property type="entry name" value="B_ant_repeat"/>
    <property type="match status" value="1"/>
</dbReference>
<feature type="region of interest" description="Disordered" evidence="1">
    <location>
        <begin position="169"/>
        <end position="191"/>
    </location>
</feature>
<gene>
    <name evidence="3" type="ORF">D1610_15970</name>
</gene>
<keyword evidence="2" id="KW-0732">Signal</keyword>
<dbReference type="InterPro" id="IPR047589">
    <property type="entry name" value="DUF11_rpt"/>
</dbReference>
<evidence type="ECO:0000313" key="4">
    <source>
        <dbReference type="Proteomes" id="UP000266693"/>
    </source>
</evidence>
<dbReference type="EMBL" id="QWLV01000010">
    <property type="protein sequence ID" value="RHW16335.1"/>
    <property type="molecule type" value="Genomic_DNA"/>
</dbReference>
<dbReference type="RefSeq" id="WP_118865201.1">
    <property type="nucleotide sequence ID" value="NZ_QWLV01000010.1"/>
</dbReference>
<feature type="compositionally biased region" description="Low complexity" evidence="1">
    <location>
        <begin position="177"/>
        <end position="191"/>
    </location>
</feature>
<sequence length="325" mass="30972">MQHISGVGARIIAGAALGLASPAIAGGTTAGTRIDNQATASYDGPGGTVTVPSNTVSLTVDELLDVTVVSADPGDVQAIPGSADRVLTFTVTNTGNGDEAFGLASAGTLGGDDFDPAVTAIVLDSNGNGAYDAGVDTVYVAGGNDPLLAPDASVTVFLLSTIPGGAGDGHRGRAQLSAEASTGSGAPGASFAGQGQGGGNAIVGATGADADASGFYAVSAATVGFVKSATVADPFGGTSAVPGSVITYSLVATVSGTGTLGNLAIADAIPAGSSYRPGTLTLQGAALTDAADGDAGELASGAIAVRLGNVAGGQVRTVTFQVQVD</sequence>
<evidence type="ECO:0008006" key="5">
    <source>
        <dbReference type="Google" id="ProtNLM"/>
    </source>
</evidence>
<evidence type="ECO:0000256" key="1">
    <source>
        <dbReference type="SAM" id="MobiDB-lite"/>
    </source>
</evidence>
<dbReference type="OrthoDB" id="8455960at2"/>